<accession>A0ABM4X714</accession>
<evidence type="ECO:0000256" key="2">
    <source>
        <dbReference type="ARBA" id="ARBA00023002"/>
    </source>
</evidence>
<proteinExistence type="predicted"/>
<reference evidence="6" key="1">
    <citation type="submission" date="2025-08" db="UniProtKB">
        <authorList>
            <consortium name="RefSeq"/>
        </authorList>
    </citation>
    <scope>IDENTIFICATION</scope>
    <source>
        <tissue evidence="6">Leaves</tissue>
    </source>
</reference>
<dbReference type="GeneID" id="140038384"/>
<dbReference type="RefSeq" id="XP_071939822.1">
    <property type="nucleotide sequence ID" value="XM_072083721.1"/>
</dbReference>
<dbReference type="InterPro" id="IPR026992">
    <property type="entry name" value="DIOX_N"/>
</dbReference>
<dbReference type="PANTHER" id="PTHR10209:SF429">
    <property type="entry name" value="1-AMINOCYCLOPROPANE-1-CARBOXYLATE OXIDASE HOMOLOG 1-LIKE"/>
    <property type="match status" value="1"/>
</dbReference>
<keyword evidence="5" id="KW-1185">Reference proteome</keyword>
<dbReference type="PANTHER" id="PTHR10209">
    <property type="entry name" value="OXIDOREDUCTASE, 2OG-FE II OXYGENASE FAMILY PROTEIN"/>
    <property type="match status" value="1"/>
</dbReference>
<evidence type="ECO:0000256" key="1">
    <source>
        <dbReference type="ARBA" id="ARBA00022723"/>
    </source>
</evidence>
<evidence type="ECO:0000313" key="5">
    <source>
        <dbReference type="Proteomes" id="UP001652660"/>
    </source>
</evidence>
<organism evidence="5 6">
    <name type="scientific">Coffea arabica</name>
    <name type="common">Arabian coffee</name>
    <dbReference type="NCBI Taxonomy" id="13443"/>
    <lineage>
        <taxon>Eukaryota</taxon>
        <taxon>Viridiplantae</taxon>
        <taxon>Streptophyta</taxon>
        <taxon>Embryophyta</taxon>
        <taxon>Tracheophyta</taxon>
        <taxon>Spermatophyta</taxon>
        <taxon>Magnoliopsida</taxon>
        <taxon>eudicotyledons</taxon>
        <taxon>Gunneridae</taxon>
        <taxon>Pentapetalae</taxon>
        <taxon>asterids</taxon>
        <taxon>lamiids</taxon>
        <taxon>Gentianales</taxon>
        <taxon>Rubiaceae</taxon>
        <taxon>Ixoroideae</taxon>
        <taxon>Gardenieae complex</taxon>
        <taxon>Bertiereae - Coffeeae clade</taxon>
        <taxon>Coffeeae</taxon>
        <taxon>Coffea</taxon>
    </lineage>
</organism>
<name>A0ABM4X714_COFAR</name>
<feature type="domain" description="Non-haem dioxygenase N-terminal" evidence="4">
    <location>
        <begin position="62"/>
        <end position="125"/>
    </location>
</feature>
<dbReference type="Proteomes" id="UP001652660">
    <property type="component" value="Chromosome 3e"/>
</dbReference>
<evidence type="ECO:0000313" key="6">
    <source>
        <dbReference type="RefSeq" id="XP_071939822.1"/>
    </source>
</evidence>
<keyword evidence="2" id="KW-0560">Oxidoreductase</keyword>
<dbReference type="SUPFAM" id="SSF51197">
    <property type="entry name" value="Clavaminate synthase-like"/>
    <property type="match status" value="1"/>
</dbReference>
<dbReference type="InterPro" id="IPR027443">
    <property type="entry name" value="IPNS-like_sf"/>
</dbReference>
<protein>
    <submittedName>
        <fullName evidence="6">1-aminocyclopropane-1-carboxylate oxidase homolog</fullName>
    </submittedName>
</protein>
<sequence length="129" mass="14476">MDNHQLAVDGDCLKELKAFDDTKSGVKGLVDGGIASVPKIFILPPEDQLVMGINIGHLHVQLPVIDLSEIKTEDKRKSIDDETRRASEEWGFFHVLNHGIPRSVLDGMIEGTRKFHEHDAQLKHQILFS</sequence>
<gene>
    <name evidence="6" type="primary">LOC140038384</name>
</gene>
<evidence type="ECO:0000256" key="3">
    <source>
        <dbReference type="ARBA" id="ARBA00023004"/>
    </source>
</evidence>
<keyword evidence="3" id="KW-0408">Iron</keyword>
<dbReference type="Gene3D" id="2.60.120.330">
    <property type="entry name" value="B-lactam Antibiotic, Isopenicillin N Synthase, Chain"/>
    <property type="match status" value="1"/>
</dbReference>
<keyword evidence="1" id="KW-0479">Metal-binding</keyword>
<dbReference type="Pfam" id="PF14226">
    <property type="entry name" value="DIOX_N"/>
    <property type="match status" value="1"/>
</dbReference>
<evidence type="ECO:0000259" key="4">
    <source>
        <dbReference type="Pfam" id="PF14226"/>
    </source>
</evidence>